<evidence type="ECO:0000256" key="4">
    <source>
        <dbReference type="ARBA" id="ARBA00023136"/>
    </source>
</evidence>
<organism evidence="6 7">
    <name type="scientific">Mesorhabditis spiculigera</name>
    <dbReference type="NCBI Taxonomy" id="96644"/>
    <lineage>
        <taxon>Eukaryota</taxon>
        <taxon>Metazoa</taxon>
        <taxon>Ecdysozoa</taxon>
        <taxon>Nematoda</taxon>
        <taxon>Chromadorea</taxon>
        <taxon>Rhabditida</taxon>
        <taxon>Rhabditina</taxon>
        <taxon>Rhabditomorpha</taxon>
        <taxon>Rhabditoidea</taxon>
        <taxon>Rhabditidae</taxon>
        <taxon>Mesorhabditinae</taxon>
        <taxon>Mesorhabditis</taxon>
    </lineage>
</organism>
<dbReference type="AlphaFoldDB" id="A0AA36C6V3"/>
<reference evidence="6" key="1">
    <citation type="submission" date="2023-06" db="EMBL/GenBank/DDBJ databases">
        <authorList>
            <person name="Delattre M."/>
        </authorList>
    </citation>
    <scope>NUCLEOTIDE SEQUENCE</scope>
    <source>
        <strain evidence="6">AF72</strain>
    </source>
</reference>
<protein>
    <submittedName>
        <fullName evidence="6">Uncharacterized protein</fullName>
    </submittedName>
</protein>
<feature type="transmembrane region" description="Helical" evidence="5">
    <location>
        <begin position="483"/>
        <end position="507"/>
    </location>
</feature>
<dbReference type="Proteomes" id="UP001177023">
    <property type="component" value="Unassembled WGS sequence"/>
</dbReference>
<dbReference type="InterPro" id="IPR036259">
    <property type="entry name" value="MFS_trans_sf"/>
</dbReference>
<proteinExistence type="predicted"/>
<feature type="transmembrane region" description="Helical" evidence="5">
    <location>
        <begin position="175"/>
        <end position="192"/>
    </location>
</feature>
<feature type="non-terminal residue" evidence="6">
    <location>
        <position position="587"/>
    </location>
</feature>
<dbReference type="GO" id="GO:0006820">
    <property type="term" value="P:monoatomic anion transport"/>
    <property type="evidence" value="ECO:0007669"/>
    <property type="project" value="TreeGrafter"/>
</dbReference>
<feature type="transmembrane region" description="Helical" evidence="5">
    <location>
        <begin position="411"/>
        <end position="435"/>
    </location>
</feature>
<feature type="transmembrane region" description="Helical" evidence="5">
    <location>
        <begin position="238"/>
        <end position="265"/>
    </location>
</feature>
<dbReference type="GO" id="GO:0022857">
    <property type="term" value="F:transmembrane transporter activity"/>
    <property type="evidence" value="ECO:0007669"/>
    <property type="project" value="TreeGrafter"/>
</dbReference>
<feature type="transmembrane region" description="Helical" evidence="5">
    <location>
        <begin position="213"/>
        <end position="232"/>
    </location>
</feature>
<evidence type="ECO:0000313" key="7">
    <source>
        <dbReference type="Proteomes" id="UP001177023"/>
    </source>
</evidence>
<evidence type="ECO:0000256" key="1">
    <source>
        <dbReference type="ARBA" id="ARBA00004141"/>
    </source>
</evidence>
<name>A0AA36C6V3_9BILA</name>
<dbReference type="Gene3D" id="1.20.1250.20">
    <property type="entry name" value="MFS general substrate transporter like domains"/>
    <property type="match status" value="1"/>
</dbReference>
<evidence type="ECO:0000256" key="3">
    <source>
        <dbReference type="ARBA" id="ARBA00022989"/>
    </source>
</evidence>
<comment type="subcellular location">
    <subcellularLocation>
        <location evidence="1">Membrane</location>
        <topology evidence="1">Multi-pass membrane protein</topology>
    </subcellularLocation>
</comment>
<sequence length="587" mass="65874">WKLCKAWNVQLDFPPGGAQPVQHLQFSGSIAAILRARKFVMGTLPVCLQFEQSPVTSALNYTAIEACHAVQHIKPSRELGQGGEQVTTLVWSALSSSCLEEQMLFKAHPEKAHIDEGRKSNPHTEKPRWGVLLKSPLIWSLAACSLCHNFITVGTVTYLPLYYRTVLNMSLTSNGIFSALPFVAQFFSKVAFASFADEAKKRKWMSITAATKICNSMASFGIGFCFLGLCFFDCQLRGWAIAAVFGAMIFVSGYVPGYNTSVVCVAPSQTAAIASFTRFWGQWKHVFATIVFLCFSSGIFFQIVGSASIQDWDTSAQCTEMKLIEAKPEPEKIVLLYLGLALICAHVHCFVYRLKAIEAVYIDVPFENIWSQLAILHGLIVIPLLAVLFDVLRFSSIEQDVLGALPLPLPIVSFVALAGLLGFYLLLTMLVLYKLTRALADPKMIDHKFFSHHRRAIIELLLMFFYPVLLATALTNFHHVYPVFAFSTLQCWVFIYSALLSLSVPFIHKAYRKKIFAFAMMPVYHFFPELQRRRRSAIQEMLRQTMVNMRPMVQLSSGPEISHAAIERVKRFDKGNKIHSETTSVVC</sequence>
<dbReference type="SUPFAM" id="SSF103473">
    <property type="entry name" value="MFS general substrate transporter"/>
    <property type="match status" value="1"/>
</dbReference>
<dbReference type="PANTHER" id="PTHR11662:SF72">
    <property type="entry name" value="MAJOR FACILITATOR SUPERFAMILY (MFS) PROFILE DOMAIN-CONTAINING PROTEIN"/>
    <property type="match status" value="1"/>
</dbReference>
<dbReference type="PANTHER" id="PTHR11662">
    <property type="entry name" value="SOLUTE CARRIER FAMILY 17"/>
    <property type="match status" value="1"/>
</dbReference>
<feature type="transmembrane region" description="Helical" evidence="5">
    <location>
        <begin position="333"/>
        <end position="352"/>
    </location>
</feature>
<keyword evidence="2 5" id="KW-0812">Transmembrane</keyword>
<feature type="transmembrane region" description="Helical" evidence="5">
    <location>
        <begin position="373"/>
        <end position="391"/>
    </location>
</feature>
<evidence type="ECO:0000256" key="2">
    <source>
        <dbReference type="ARBA" id="ARBA00022692"/>
    </source>
</evidence>
<accession>A0AA36C6V3</accession>
<keyword evidence="4 5" id="KW-0472">Membrane</keyword>
<keyword evidence="3 5" id="KW-1133">Transmembrane helix</keyword>
<gene>
    <name evidence="6" type="ORF">MSPICULIGERA_LOCUS1568</name>
</gene>
<evidence type="ECO:0000313" key="6">
    <source>
        <dbReference type="EMBL" id="CAJ0560477.1"/>
    </source>
</evidence>
<keyword evidence="7" id="KW-1185">Reference proteome</keyword>
<feature type="transmembrane region" description="Helical" evidence="5">
    <location>
        <begin position="286"/>
        <end position="305"/>
    </location>
</feature>
<feature type="transmembrane region" description="Helical" evidence="5">
    <location>
        <begin position="456"/>
        <end position="477"/>
    </location>
</feature>
<feature type="transmembrane region" description="Helical" evidence="5">
    <location>
        <begin position="137"/>
        <end position="163"/>
    </location>
</feature>
<feature type="non-terminal residue" evidence="6">
    <location>
        <position position="1"/>
    </location>
</feature>
<dbReference type="GO" id="GO:0016020">
    <property type="term" value="C:membrane"/>
    <property type="evidence" value="ECO:0007669"/>
    <property type="project" value="UniProtKB-SubCell"/>
</dbReference>
<dbReference type="EMBL" id="CATQJA010000449">
    <property type="protein sequence ID" value="CAJ0560477.1"/>
    <property type="molecule type" value="Genomic_DNA"/>
</dbReference>
<evidence type="ECO:0000256" key="5">
    <source>
        <dbReference type="SAM" id="Phobius"/>
    </source>
</evidence>
<comment type="caution">
    <text evidence="6">The sequence shown here is derived from an EMBL/GenBank/DDBJ whole genome shotgun (WGS) entry which is preliminary data.</text>
</comment>
<dbReference type="InterPro" id="IPR050382">
    <property type="entry name" value="MFS_Na/Anion_cotransporter"/>
</dbReference>